<proteinExistence type="predicted"/>
<dbReference type="RefSeq" id="WP_183499947.1">
    <property type="nucleotide sequence ID" value="NZ_BAABCO010000004.1"/>
</dbReference>
<accession>A0AA40VMG4</accession>
<dbReference type="Proteomes" id="UP000549113">
    <property type="component" value="Unassembled WGS sequence"/>
</dbReference>
<evidence type="ECO:0000313" key="2">
    <source>
        <dbReference type="Proteomes" id="UP000549113"/>
    </source>
</evidence>
<sequence>MILQQSADATSARDVFELDRIDRALDQLVAHPSNTKLPEWQLRDARANASKVLKKRRAREVYRLDDEDLHETHRAEVEYAQQRLTGDTDTVESFGILWWLRTTTSLTEDERSILVLLARGEDAMSLASLTGIPVKRMREQISRARRVGRLAYGAEVGF</sequence>
<keyword evidence="1" id="KW-0240">DNA-directed RNA polymerase</keyword>
<dbReference type="AlphaFoldDB" id="A0AA40VMG4"/>
<name>A0AA40VMG4_9MICO</name>
<gene>
    <name evidence="1" type="ORF">BKA10_002210</name>
</gene>
<reference evidence="1 2" key="1">
    <citation type="submission" date="2020-08" db="EMBL/GenBank/DDBJ databases">
        <title>Sequencing the genomes of 1000 actinobacteria strains.</title>
        <authorList>
            <person name="Klenk H.-P."/>
        </authorList>
    </citation>
    <scope>NUCLEOTIDE SEQUENCE [LARGE SCALE GENOMIC DNA]</scope>
    <source>
        <strain evidence="1 2">DSM 19600</strain>
    </source>
</reference>
<organism evidence="1 2">
    <name type="scientific">Microbacterium invictum</name>
    <dbReference type="NCBI Taxonomy" id="515415"/>
    <lineage>
        <taxon>Bacteria</taxon>
        <taxon>Bacillati</taxon>
        <taxon>Actinomycetota</taxon>
        <taxon>Actinomycetes</taxon>
        <taxon>Micrococcales</taxon>
        <taxon>Microbacteriaceae</taxon>
        <taxon>Microbacterium</taxon>
    </lineage>
</organism>
<keyword evidence="1" id="KW-0804">Transcription</keyword>
<keyword evidence="2" id="KW-1185">Reference proteome</keyword>
<protein>
    <submittedName>
        <fullName evidence="1">DNA-directed RNA polymerase specialized sigma24 family protein</fullName>
    </submittedName>
</protein>
<dbReference type="EMBL" id="JACIFH010000001">
    <property type="protein sequence ID" value="MBB4140416.1"/>
    <property type="molecule type" value="Genomic_DNA"/>
</dbReference>
<dbReference type="GO" id="GO:0000428">
    <property type="term" value="C:DNA-directed RNA polymerase complex"/>
    <property type="evidence" value="ECO:0007669"/>
    <property type="project" value="UniProtKB-KW"/>
</dbReference>
<comment type="caution">
    <text evidence="1">The sequence shown here is derived from an EMBL/GenBank/DDBJ whole genome shotgun (WGS) entry which is preliminary data.</text>
</comment>
<evidence type="ECO:0000313" key="1">
    <source>
        <dbReference type="EMBL" id="MBB4140416.1"/>
    </source>
</evidence>